<gene>
    <name evidence="2" type="ORF">FRX48_04201</name>
</gene>
<evidence type="ECO:0000313" key="2">
    <source>
        <dbReference type="EMBL" id="KAA6412051.1"/>
    </source>
</evidence>
<feature type="compositionally biased region" description="Basic residues" evidence="1">
    <location>
        <begin position="133"/>
        <end position="146"/>
    </location>
</feature>
<feature type="region of interest" description="Disordered" evidence="1">
    <location>
        <begin position="133"/>
        <end position="271"/>
    </location>
</feature>
<accession>A0A5M8PRA4</accession>
<dbReference type="OrthoDB" id="537467at2759"/>
<sequence>MSWMDSWSRPSKHAVIPPPLYLLPGGEATPYCHSCGRVIDSRKSQTSKSKTVVKYCSERCKHNKPGGIDRQIEDTFVALLNGNEPPQLSTSADPEAVPKPPKPPPKKKGKGDPRVTITCSTVEVLVFGSRHHPDKVFGRKKNRARRGVADEEEWKSVDMEPGAPSAEPDTGDTASEGSPRQSEELPRGSDGGDNGAKPSALFGAGKVRPPQSEWDVNGSVGGEKGWAERTEESEETIAKRKEGDMWAHRREMKKGRKMMAMDAGVDEGGEQAERRRKCEAVMNEQVVEASFAKGEWGIRWRE</sequence>
<reference evidence="2 3" key="1">
    <citation type="submission" date="2019-09" db="EMBL/GenBank/DDBJ databases">
        <title>The hologenome of the rock-dwelling lichen Lasallia pustulata.</title>
        <authorList>
            <person name="Greshake Tzovaras B."/>
            <person name="Segers F."/>
            <person name="Bicker A."/>
            <person name="Dal Grande F."/>
            <person name="Otte J."/>
            <person name="Hankeln T."/>
            <person name="Schmitt I."/>
            <person name="Ebersberger I."/>
        </authorList>
    </citation>
    <scope>NUCLEOTIDE SEQUENCE [LARGE SCALE GENOMIC DNA]</scope>
    <source>
        <strain evidence="2">A1-1</strain>
    </source>
</reference>
<dbReference type="AlphaFoldDB" id="A0A5M8PRA4"/>
<feature type="region of interest" description="Disordered" evidence="1">
    <location>
        <begin position="82"/>
        <end position="115"/>
    </location>
</feature>
<evidence type="ECO:0000256" key="1">
    <source>
        <dbReference type="SAM" id="MobiDB-lite"/>
    </source>
</evidence>
<name>A0A5M8PRA4_9LECA</name>
<protein>
    <submittedName>
        <fullName evidence="2">Uncharacterized protein</fullName>
    </submittedName>
</protein>
<feature type="compositionally biased region" description="Basic and acidic residues" evidence="1">
    <location>
        <begin position="225"/>
        <end position="249"/>
    </location>
</feature>
<comment type="caution">
    <text evidence="2">The sequence shown here is derived from an EMBL/GenBank/DDBJ whole genome shotgun (WGS) entry which is preliminary data.</text>
</comment>
<dbReference type="Proteomes" id="UP000324767">
    <property type="component" value="Unassembled WGS sequence"/>
</dbReference>
<dbReference type="EMBL" id="VXIT01000006">
    <property type="protein sequence ID" value="KAA6412051.1"/>
    <property type="molecule type" value="Genomic_DNA"/>
</dbReference>
<evidence type="ECO:0000313" key="3">
    <source>
        <dbReference type="Proteomes" id="UP000324767"/>
    </source>
</evidence>
<proteinExistence type="predicted"/>
<organism evidence="2 3">
    <name type="scientific">Lasallia pustulata</name>
    <dbReference type="NCBI Taxonomy" id="136370"/>
    <lineage>
        <taxon>Eukaryota</taxon>
        <taxon>Fungi</taxon>
        <taxon>Dikarya</taxon>
        <taxon>Ascomycota</taxon>
        <taxon>Pezizomycotina</taxon>
        <taxon>Lecanoromycetes</taxon>
        <taxon>OSLEUM clade</taxon>
        <taxon>Umbilicariomycetidae</taxon>
        <taxon>Umbilicariales</taxon>
        <taxon>Umbilicariaceae</taxon>
        <taxon>Lasallia</taxon>
    </lineage>
</organism>